<dbReference type="EMBL" id="JAGGMR010000001">
    <property type="protein sequence ID" value="MBP2191861.1"/>
    <property type="molecule type" value="Genomic_DNA"/>
</dbReference>
<organism evidence="2 3">
    <name type="scientific">Nocardia goodfellowii</name>
    <dbReference type="NCBI Taxonomy" id="882446"/>
    <lineage>
        <taxon>Bacteria</taxon>
        <taxon>Bacillati</taxon>
        <taxon>Actinomycetota</taxon>
        <taxon>Actinomycetes</taxon>
        <taxon>Mycobacteriales</taxon>
        <taxon>Nocardiaceae</taxon>
        <taxon>Nocardia</taxon>
    </lineage>
</organism>
<dbReference type="Proteomes" id="UP001519325">
    <property type="component" value="Unassembled WGS sequence"/>
</dbReference>
<proteinExistence type="predicted"/>
<gene>
    <name evidence="2" type="ORF">BJ987_004762</name>
</gene>
<sequence>MVSQDVIAQLRQDITTAEDAGDEAAAARLRADLDAATRTAQPQRDTTDETVAAGLAGVAAAPQPADNTVRQPAEDLGPGSYDGSVDPETNIPGSTPEGVQEPPD</sequence>
<accession>A0ABS4QMH5</accession>
<keyword evidence="3" id="KW-1185">Reference proteome</keyword>
<feature type="region of interest" description="Disordered" evidence="1">
    <location>
        <begin position="35"/>
        <end position="104"/>
    </location>
</feature>
<evidence type="ECO:0000256" key="1">
    <source>
        <dbReference type="SAM" id="MobiDB-lite"/>
    </source>
</evidence>
<evidence type="ECO:0000313" key="3">
    <source>
        <dbReference type="Proteomes" id="UP001519325"/>
    </source>
</evidence>
<evidence type="ECO:0000313" key="2">
    <source>
        <dbReference type="EMBL" id="MBP2191861.1"/>
    </source>
</evidence>
<reference evidence="2 3" key="1">
    <citation type="submission" date="2021-03" db="EMBL/GenBank/DDBJ databases">
        <title>Sequencing the genomes of 1000 actinobacteria strains.</title>
        <authorList>
            <person name="Klenk H.-P."/>
        </authorList>
    </citation>
    <scope>NUCLEOTIDE SEQUENCE [LARGE SCALE GENOMIC DNA]</scope>
    <source>
        <strain evidence="2 3">DSM 45516</strain>
    </source>
</reference>
<name>A0ABS4QMH5_9NOCA</name>
<dbReference type="RefSeq" id="WP_209894123.1">
    <property type="nucleotide sequence ID" value="NZ_JAGGMR010000001.1"/>
</dbReference>
<feature type="compositionally biased region" description="Low complexity" evidence="1">
    <location>
        <begin position="51"/>
        <end position="65"/>
    </location>
</feature>
<comment type="caution">
    <text evidence="2">The sequence shown here is derived from an EMBL/GenBank/DDBJ whole genome shotgun (WGS) entry which is preliminary data.</text>
</comment>
<protein>
    <submittedName>
        <fullName evidence="2">Uncharacterized protein</fullName>
    </submittedName>
</protein>